<comment type="caution">
    <text evidence="1">The sequence shown here is derived from an EMBL/GenBank/DDBJ whole genome shotgun (WGS) entry which is preliminary data.</text>
</comment>
<dbReference type="AlphaFoldDB" id="A0A7Z0MPF5"/>
<name>A0A7Z0MPF5_9GAMM</name>
<dbReference type="Proteomes" id="UP000537890">
    <property type="component" value="Unassembled WGS sequence"/>
</dbReference>
<dbReference type="EMBL" id="JACCHS010000156">
    <property type="protein sequence ID" value="NYT47460.1"/>
    <property type="molecule type" value="Genomic_DNA"/>
</dbReference>
<sequence length="65" mass="7075">MGNWIYVGFKGGSELGVLAGNWLLQREDGRLFVLSFALNNEPRAIDTEAVITVLQSAVQLLGQTP</sequence>
<accession>A0A7Z0MPF5</accession>
<reference evidence="1 2" key="1">
    <citation type="submission" date="2020-05" db="EMBL/GenBank/DDBJ databases">
        <title>Horizontal transmission and recombination maintain forever young bacterial symbiont genomes.</title>
        <authorList>
            <person name="Russell S.L."/>
            <person name="Pepper-Tunick E."/>
            <person name="Svedberg J."/>
            <person name="Byrne A."/>
            <person name="Ruelas Castillo J."/>
            <person name="Vollmers C."/>
            <person name="Beinart R.A."/>
            <person name="Corbett-Detig R."/>
        </authorList>
    </citation>
    <scope>NUCLEOTIDE SEQUENCE [LARGE SCALE GENOMIC DNA]</scope>
    <source>
        <strain evidence="1">4727-3</strain>
    </source>
</reference>
<evidence type="ECO:0000313" key="2">
    <source>
        <dbReference type="Proteomes" id="UP000537890"/>
    </source>
</evidence>
<protein>
    <recommendedName>
        <fullName evidence="3">Beta-lactamase-related domain-containing protein</fullName>
    </recommendedName>
</protein>
<dbReference type="Gene3D" id="3.40.710.10">
    <property type="entry name" value="DD-peptidase/beta-lactamase superfamily"/>
    <property type="match status" value="1"/>
</dbReference>
<organism evidence="1 2">
    <name type="scientific">Candidatus Methanofishera endochildressiae</name>
    <dbReference type="NCBI Taxonomy" id="2738884"/>
    <lineage>
        <taxon>Bacteria</taxon>
        <taxon>Pseudomonadati</taxon>
        <taxon>Pseudomonadota</taxon>
        <taxon>Gammaproteobacteria</taxon>
        <taxon>Candidatus Methanofishera</taxon>
    </lineage>
</organism>
<proteinExistence type="predicted"/>
<gene>
    <name evidence="1" type="ORF">H0A75_07695</name>
</gene>
<evidence type="ECO:0000313" key="1">
    <source>
        <dbReference type="EMBL" id="NYT47460.1"/>
    </source>
</evidence>
<dbReference type="InterPro" id="IPR012338">
    <property type="entry name" value="Beta-lactam/transpept-like"/>
</dbReference>
<evidence type="ECO:0008006" key="3">
    <source>
        <dbReference type="Google" id="ProtNLM"/>
    </source>
</evidence>